<dbReference type="Proteomes" id="UP000740926">
    <property type="component" value="Unassembled WGS sequence"/>
</dbReference>
<dbReference type="GO" id="GO:0030896">
    <property type="term" value="C:checkpoint clamp complex"/>
    <property type="evidence" value="ECO:0007669"/>
    <property type="project" value="InterPro"/>
</dbReference>
<organism evidence="5 6">
    <name type="scientific">Rhizopus delemar</name>
    <dbReference type="NCBI Taxonomy" id="936053"/>
    <lineage>
        <taxon>Eukaryota</taxon>
        <taxon>Fungi</taxon>
        <taxon>Fungi incertae sedis</taxon>
        <taxon>Mucoromycota</taxon>
        <taxon>Mucoromycotina</taxon>
        <taxon>Mucoromycetes</taxon>
        <taxon>Mucorales</taxon>
        <taxon>Mucorineae</taxon>
        <taxon>Rhizopodaceae</taxon>
        <taxon>Rhizopus</taxon>
    </lineage>
</organism>
<dbReference type="GO" id="GO:0033314">
    <property type="term" value="P:mitotic DNA replication checkpoint signaling"/>
    <property type="evidence" value="ECO:0007669"/>
    <property type="project" value="TreeGrafter"/>
</dbReference>
<dbReference type="PANTHER" id="PTHR12900">
    <property type="entry name" value="MITOTIC AND DNA DAMAGE CHECKPOINT PROTEIN HUS1"/>
    <property type="match status" value="1"/>
</dbReference>
<dbReference type="InterPro" id="IPR016580">
    <property type="entry name" value="HUS1"/>
</dbReference>
<comment type="similarity">
    <text evidence="2 4">Belongs to the HUS1 family.</text>
</comment>
<dbReference type="AlphaFoldDB" id="A0A9P6YYQ6"/>
<dbReference type="InterPro" id="IPR046938">
    <property type="entry name" value="DNA_clamp_sf"/>
</dbReference>
<evidence type="ECO:0000256" key="2">
    <source>
        <dbReference type="ARBA" id="ARBA00005563"/>
    </source>
</evidence>
<dbReference type="PANTHER" id="PTHR12900:SF0">
    <property type="entry name" value="CHECKPOINT PROTEIN"/>
    <property type="match status" value="1"/>
</dbReference>
<sequence>MRFKASVNNPIGLHKISQTLEKIGPTVIMSISQDTVSFIRHRDYETGIQAWIKMQPHSLFTNYRVENARRGEINMSFRVNDLLLITKKAQQATDVQIYLKRKDNRPYISWKLDSENRNGSSCDMIDELEIEIINSDRMAYIREPAMLAMPHTYILLPNVAVLKPVAERLKSLSKYLTLSANMNGVFKISIESTACQCEAIYERLENPRLEGHQPTQDSNEFAHVRIASEDLVSFLSCYHLEPQNVVCAITDELQLALYVYLSIDTYQTHEAPIQPINTPQTIMTCHVPVHYE</sequence>
<dbReference type="GO" id="GO:0031573">
    <property type="term" value="P:mitotic intra-S DNA damage checkpoint signaling"/>
    <property type="evidence" value="ECO:0007669"/>
    <property type="project" value="TreeGrafter"/>
</dbReference>
<dbReference type="GO" id="GO:0044778">
    <property type="term" value="P:meiotic DNA integrity checkpoint signaling"/>
    <property type="evidence" value="ECO:0007669"/>
    <property type="project" value="TreeGrafter"/>
</dbReference>
<gene>
    <name evidence="5" type="ORF">G6F50_008823</name>
</gene>
<evidence type="ECO:0000256" key="4">
    <source>
        <dbReference type="PIRNR" id="PIRNR011312"/>
    </source>
</evidence>
<name>A0A9P6YYQ6_9FUNG</name>
<dbReference type="GO" id="GO:0035861">
    <property type="term" value="C:site of double-strand break"/>
    <property type="evidence" value="ECO:0007669"/>
    <property type="project" value="TreeGrafter"/>
</dbReference>
<keyword evidence="6" id="KW-1185">Reference proteome</keyword>
<dbReference type="GO" id="GO:0000723">
    <property type="term" value="P:telomere maintenance"/>
    <property type="evidence" value="ECO:0007669"/>
    <property type="project" value="TreeGrafter"/>
</dbReference>
<protein>
    <recommendedName>
        <fullName evidence="4">Checkpoint protein</fullName>
    </recommendedName>
</protein>
<dbReference type="SUPFAM" id="SSF55979">
    <property type="entry name" value="DNA clamp"/>
    <property type="match status" value="1"/>
</dbReference>
<dbReference type="InterPro" id="IPR007150">
    <property type="entry name" value="HUS1/Mec3"/>
</dbReference>
<dbReference type="PIRSF" id="PIRSF011312">
    <property type="entry name" value="Cell_cycle_HUS1"/>
    <property type="match status" value="1"/>
</dbReference>
<dbReference type="GO" id="GO:0006289">
    <property type="term" value="P:nucleotide-excision repair"/>
    <property type="evidence" value="ECO:0007669"/>
    <property type="project" value="TreeGrafter"/>
</dbReference>
<comment type="caution">
    <text evidence="5">The sequence shown here is derived from an EMBL/GenBank/DDBJ whole genome shotgun (WGS) entry which is preliminary data.</text>
</comment>
<dbReference type="Pfam" id="PF04005">
    <property type="entry name" value="Hus1"/>
    <property type="match status" value="1"/>
</dbReference>
<accession>A0A9P6YYQ6</accession>
<evidence type="ECO:0000256" key="1">
    <source>
        <dbReference type="ARBA" id="ARBA00004123"/>
    </source>
</evidence>
<evidence type="ECO:0000313" key="6">
    <source>
        <dbReference type="Proteomes" id="UP000740926"/>
    </source>
</evidence>
<reference evidence="5 6" key="1">
    <citation type="journal article" date="2020" name="Microb. Genom.">
        <title>Genetic diversity of clinical and environmental Mucorales isolates obtained from an investigation of mucormycosis cases among solid organ transplant recipients.</title>
        <authorList>
            <person name="Nguyen M.H."/>
            <person name="Kaul D."/>
            <person name="Muto C."/>
            <person name="Cheng S.J."/>
            <person name="Richter R.A."/>
            <person name="Bruno V.M."/>
            <person name="Liu G."/>
            <person name="Beyhan S."/>
            <person name="Sundermann A.J."/>
            <person name="Mounaud S."/>
            <person name="Pasculle A.W."/>
            <person name="Nierman W.C."/>
            <person name="Driscoll E."/>
            <person name="Cumbie R."/>
            <person name="Clancy C.J."/>
            <person name="Dupont C.L."/>
        </authorList>
    </citation>
    <scope>NUCLEOTIDE SEQUENCE [LARGE SCALE GENOMIC DNA]</scope>
    <source>
        <strain evidence="5 6">GL24</strain>
    </source>
</reference>
<dbReference type="Gene3D" id="3.70.10.10">
    <property type="match status" value="1"/>
</dbReference>
<evidence type="ECO:0000256" key="3">
    <source>
        <dbReference type="ARBA" id="ARBA00023242"/>
    </source>
</evidence>
<dbReference type="GO" id="GO:0005730">
    <property type="term" value="C:nucleolus"/>
    <property type="evidence" value="ECO:0007669"/>
    <property type="project" value="InterPro"/>
</dbReference>
<keyword evidence="3" id="KW-0539">Nucleus</keyword>
<comment type="subcellular location">
    <subcellularLocation>
        <location evidence="1">Nucleus</location>
    </subcellularLocation>
</comment>
<dbReference type="EMBL" id="JAANIU010001623">
    <property type="protein sequence ID" value="KAG1566785.1"/>
    <property type="molecule type" value="Genomic_DNA"/>
</dbReference>
<dbReference type="GO" id="GO:0000724">
    <property type="term" value="P:double-strand break repair via homologous recombination"/>
    <property type="evidence" value="ECO:0007669"/>
    <property type="project" value="TreeGrafter"/>
</dbReference>
<proteinExistence type="inferred from homology"/>
<evidence type="ECO:0000313" key="5">
    <source>
        <dbReference type="EMBL" id="KAG1566785.1"/>
    </source>
</evidence>